<dbReference type="RefSeq" id="XP_025360819.1">
    <property type="nucleotide sequence ID" value="XM_025508388.1"/>
</dbReference>
<evidence type="ECO:0000256" key="1">
    <source>
        <dbReference type="SAM" id="MobiDB-lite"/>
    </source>
</evidence>
<gene>
    <name evidence="2" type="ORF">BDZ90DRAFT_261534</name>
</gene>
<reference evidence="2 3" key="1">
    <citation type="journal article" date="2018" name="Mol. Biol. Evol.">
        <title>Broad Genomic Sampling Reveals a Smut Pathogenic Ancestry of the Fungal Clade Ustilaginomycotina.</title>
        <authorList>
            <person name="Kijpornyongpan T."/>
            <person name="Mondo S.J."/>
            <person name="Barry K."/>
            <person name="Sandor L."/>
            <person name="Lee J."/>
            <person name="Lipzen A."/>
            <person name="Pangilinan J."/>
            <person name="LaButti K."/>
            <person name="Hainaut M."/>
            <person name="Henrissat B."/>
            <person name="Grigoriev I.V."/>
            <person name="Spatafora J.W."/>
            <person name="Aime M.C."/>
        </authorList>
    </citation>
    <scope>NUCLEOTIDE SEQUENCE [LARGE SCALE GENOMIC DNA]</scope>
    <source>
        <strain evidence="2 3">MCA 5214</strain>
    </source>
</reference>
<feature type="compositionally biased region" description="Basic and acidic residues" evidence="1">
    <location>
        <begin position="314"/>
        <end position="326"/>
    </location>
</feature>
<feature type="compositionally biased region" description="Basic and acidic residues" evidence="1">
    <location>
        <begin position="257"/>
        <end position="273"/>
    </location>
</feature>
<dbReference type="PANTHER" id="PTHR34117">
    <property type="entry name" value="STYLE CELL-CYCLE INHIBITOR 1"/>
    <property type="match status" value="1"/>
</dbReference>
<dbReference type="AlphaFoldDB" id="A0A316ULS2"/>
<protein>
    <submittedName>
        <fullName evidence="2">Uncharacterized protein</fullName>
    </submittedName>
</protein>
<dbReference type="EMBL" id="KZ819672">
    <property type="protein sequence ID" value="PWN26207.1"/>
    <property type="molecule type" value="Genomic_DNA"/>
</dbReference>
<dbReference type="GeneID" id="37030211"/>
<feature type="compositionally biased region" description="Basic and acidic residues" evidence="1">
    <location>
        <begin position="280"/>
        <end position="307"/>
    </location>
</feature>
<dbReference type="InterPro" id="IPR044688">
    <property type="entry name" value="SCI-1-like"/>
</dbReference>
<feature type="compositionally biased region" description="Low complexity" evidence="1">
    <location>
        <begin position="58"/>
        <end position="106"/>
    </location>
</feature>
<accession>A0A316ULS2</accession>
<feature type="compositionally biased region" description="Basic and acidic residues" evidence="1">
    <location>
        <begin position="121"/>
        <end position="142"/>
    </location>
</feature>
<keyword evidence="3" id="KW-1185">Reference proteome</keyword>
<feature type="compositionally biased region" description="Basic and acidic residues" evidence="1">
    <location>
        <begin position="35"/>
        <end position="51"/>
    </location>
</feature>
<feature type="region of interest" description="Disordered" evidence="1">
    <location>
        <begin position="249"/>
        <end position="379"/>
    </location>
</feature>
<evidence type="ECO:0000313" key="3">
    <source>
        <dbReference type="Proteomes" id="UP000245884"/>
    </source>
</evidence>
<feature type="compositionally biased region" description="Basic and acidic residues" evidence="1">
    <location>
        <begin position="354"/>
        <end position="379"/>
    </location>
</feature>
<evidence type="ECO:0000313" key="2">
    <source>
        <dbReference type="EMBL" id="PWN26207.1"/>
    </source>
</evidence>
<organism evidence="2 3">
    <name type="scientific">Jaminaea rosea</name>
    <dbReference type="NCBI Taxonomy" id="1569628"/>
    <lineage>
        <taxon>Eukaryota</taxon>
        <taxon>Fungi</taxon>
        <taxon>Dikarya</taxon>
        <taxon>Basidiomycota</taxon>
        <taxon>Ustilaginomycotina</taxon>
        <taxon>Exobasidiomycetes</taxon>
        <taxon>Microstromatales</taxon>
        <taxon>Microstromatales incertae sedis</taxon>
        <taxon>Jaminaea</taxon>
    </lineage>
</organism>
<name>A0A316ULS2_9BASI</name>
<dbReference type="STRING" id="1569628.A0A316ULS2"/>
<feature type="region of interest" description="Disordered" evidence="1">
    <location>
        <begin position="1"/>
        <end position="106"/>
    </location>
</feature>
<dbReference type="Proteomes" id="UP000245884">
    <property type="component" value="Unassembled WGS sequence"/>
</dbReference>
<dbReference type="PANTHER" id="PTHR34117:SF1">
    <property type="entry name" value="STYLE CELL-CYCLE INHIBITOR 1"/>
    <property type="match status" value="1"/>
</dbReference>
<proteinExistence type="predicted"/>
<sequence length="394" mass="44138">MASTSAEGSAKRRPRRDDDHDDDDNVTRHARGRRRQDADQHGKRRRRDADHRHRSHRSASANPDASAASASDSEGNSSSSSHSAPTAAPKVLSLGSSPISSSSYYSHSPEFRHWLVNVYGPDKDRKHSSSRRPREYGLDSLSSKEAHRLFERRFVRQWNAGKLHDDYYLGKITSASSSSSRHWKFVSNRSSKDQDEVAAMRDVVDRMTNGTSRGALEMRKLEAQRFGARAAPATAVASAAVPAQAPAVVAPSSSSRQHSDTQYEAEVSREASRRASQAQRKAERRDARERDEELNPRATGREANMERRRQRNAANRDFDEARKGGGDVELPESTLMGGGSSFQDAMAARSRSTAKRDAKRAEREEEMGQRRSEYRAKEDSTMEMFRAMARERFG</sequence>
<dbReference type="OrthoDB" id="2139939at2759"/>
<feature type="region of interest" description="Disordered" evidence="1">
    <location>
        <begin position="120"/>
        <end position="142"/>
    </location>
</feature>